<dbReference type="InterPro" id="IPR030390">
    <property type="entry name" value="MeTrfase_TrmA_AS"/>
</dbReference>
<dbReference type="EMBL" id="FQ032819">
    <property type="protein sequence ID" value="CBL87377.1"/>
    <property type="molecule type" value="Genomic_DNA"/>
</dbReference>
<evidence type="ECO:0000256" key="3">
    <source>
        <dbReference type="ARBA" id="ARBA00022691"/>
    </source>
</evidence>
<dbReference type="InterPro" id="IPR029063">
    <property type="entry name" value="SAM-dependent_MTases_sf"/>
</dbReference>
<dbReference type="AlphaFoldDB" id="F4MML4"/>
<evidence type="ECO:0000259" key="6">
    <source>
        <dbReference type="PROSITE" id="PS50926"/>
    </source>
</evidence>
<evidence type="ECO:0000256" key="2">
    <source>
        <dbReference type="ARBA" id="ARBA00022679"/>
    </source>
</evidence>
<feature type="active site" description="Nucleophile" evidence="4">
    <location>
        <position position="427"/>
    </location>
</feature>
<dbReference type="PROSITE" id="PS51687">
    <property type="entry name" value="SAM_MT_RNA_M5U"/>
    <property type="match status" value="1"/>
</dbReference>
<dbReference type="InterPro" id="IPR010280">
    <property type="entry name" value="U5_MeTrfase_fam"/>
</dbReference>
<accession>F4MML4</accession>
<dbReference type="Pfam" id="PF01938">
    <property type="entry name" value="TRAM"/>
    <property type="match status" value="1"/>
</dbReference>
<dbReference type="InterPro" id="IPR030391">
    <property type="entry name" value="MeTrfase_TrmA_CS"/>
</dbReference>
<dbReference type="SUPFAM" id="SSF53335">
    <property type="entry name" value="S-adenosyl-L-methionine-dependent methyltransferases"/>
    <property type="match status" value="1"/>
</dbReference>
<feature type="binding site" evidence="4">
    <location>
        <position position="330"/>
    </location>
    <ligand>
        <name>S-adenosyl-L-methionine</name>
        <dbReference type="ChEBI" id="CHEBI:59789"/>
    </ligand>
</feature>
<dbReference type="PANTHER" id="PTHR11061">
    <property type="entry name" value="RNA M5U METHYLTRANSFERASE"/>
    <property type="match status" value="1"/>
</dbReference>
<dbReference type="PROSITE" id="PS50926">
    <property type="entry name" value="TRAM"/>
    <property type="match status" value="1"/>
</dbReference>
<organism evidence="7">
    <name type="scientific">uncultured Flavobacteriia bacterium</name>
    <dbReference type="NCBI Taxonomy" id="212695"/>
    <lineage>
        <taxon>Bacteria</taxon>
        <taxon>Pseudomonadati</taxon>
        <taxon>Bacteroidota</taxon>
        <taxon>Flavobacteriia</taxon>
        <taxon>environmental samples</taxon>
    </lineage>
</organism>
<comment type="similarity">
    <text evidence="4">Belongs to the class I-like SAM-binding methyltransferase superfamily. RNA M5U methyltransferase family.</text>
</comment>
<dbReference type="PROSITE" id="PS01231">
    <property type="entry name" value="TRMA_2"/>
    <property type="match status" value="1"/>
</dbReference>
<dbReference type="Gene3D" id="2.40.50.140">
    <property type="entry name" value="Nucleic acid-binding proteins"/>
    <property type="match status" value="1"/>
</dbReference>
<dbReference type="PANTHER" id="PTHR11061:SF30">
    <property type="entry name" value="TRNA (URACIL(54)-C(5))-METHYLTRANSFERASE"/>
    <property type="match status" value="1"/>
</dbReference>
<evidence type="ECO:0000313" key="7">
    <source>
        <dbReference type="EMBL" id="CBL87377.1"/>
    </source>
</evidence>
<evidence type="ECO:0000256" key="5">
    <source>
        <dbReference type="PROSITE-ProRule" id="PRU10015"/>
    </source>
</evidence>
<keyword evidence="2 4" id="KW-0808">Transferase</keyword>
<dbReference type="GO" id="GO:0070475">
    <property type="term" value="P:rRNA base methylation"/>
    <property type="evidence" value="ECO:0007669"/>
    <property type="project" value="TreeGrafter"/>
</dbReference>
<sequence length="469" mass="54694">MSSKFKTFLLSDAVIKSITSSGAGVARTNEGTVIFVKNCIPGDIVDLEVFKKKKNKLHGKILRFKFLSKNRVTPKCEHFGICGGCKWQNMNYNAQLHHKDIEIKQIFKKIGNIQIKKYLPIVECKEHYGFRNKMEFSFSSKKWLTEKEISSKKKIKNRDAIGFHISGMWDKIVDINYCHLQKDYVNEIRNEIKKYCIDNNYVFFNHSKKEGFLRTLTFRTTSLGEMMLIFHFYYFDKQKIEMLLNFVRTRFKNISSLLYVINNKENDSIYDLSIFKYHGEYYIKEEIGKLSFKISPKSFFQTNLYQTSVLYNKSLEILKIKKTDIVYDLYCGLGTISQYVAQYCKIVVGIEIIDEAIQLAIESSKINGLKNIYFEKEDINNISKLDLLRKYGKPNAIILDPPRQGLTKKIIKVLLEIKSEKILYISCNPSTQARDLEILCSEYEVTLSQAIDMFPQTSHVENIVLLTNK</sequence>
<dbReference type="InterPro" id="IPR002792">
    <property type="entry name" value="TRAM_dom"/>
</dbReference>
<feature type="binding site" evidence="4">
    <location>
        <position position="400"/>
    </location>
    <ligand>
        <name>S-adenosyl-L-methionine</name>
        <dbReference type="ChEBI" id="CHEBI:59789"/>
    </ligand>
</feature>
<dbReference type="CDD" id="cd02440">
    <property type="entry name" value="AdoMet_MTases"/>
    <property type="match status" value="1"/>
</dbReference>
<dbReference type="NCBIfam" id="TIGR00479">
    <property type="entry name" value="rumA"/>
    <property type="match status" value="1"/>
</dbReference>
<feature type="binding site" evidence="4">
    <location>
        <position position="301"/>
    </location>
    <ligand>
        <name>S-adenosyl-L-methionine</name>
        <dbReference type="ChEBI" id="CHEBI:59789"/>
    </ligand>
</feature>
<feature type="active site" evidence="5">
    <location>
        <position position="427"/>
    </location>
</feature>
<reference evidence="7" key="1">
    <citation type="submission" date="2010-05" db="EMBL/GenBank/DDBJ databases">
        <authorList>
            <person name="Genoscope - CEA"/>
        </authorList>
    </citation>
    <scope>NUCLEOTIDE SEQUENCE</scope>
</reference>
<dbReference type="InterPro" id="IPR012340">
    <property type="entry name" value="NA-bd_OB-fold"/>
</dbReference>
<reference evidence="7" key="2">
    <citation type="journal article" date="2012" name="Environ. Microbiol.">
        <title>Genomic content of uncultured Bacteroidetes from contrasting oceanic provinces in the North Atlantic Ocean.</title>
        <authorList>
            <person name="Gomez-Pereira P.R."/>
            <person name="Schuler M."/>
            <person name="Fuchs B.M."/>
            <person name="Bennke C."/>
            <person name="Teeling H."/>
            <person name="Waldmann J."/>
            <person name="Richter M."/>
            <person name="Barbe V."/>
            <person name="Bataille E."/>
            <person name="Glockner F.O."/>
            <person name="Amann R."/>
        </authorList>
    </citation>
    <scope>NUCLEOTIDE SEQUENCE</scope>
</reference>
<dbReference type="Pfam" id="PF05958">
    <property type="entry name" value="tRNA_U5-meth_tr"/>
    <property type="match status" value="1"/>
</dbReference>
<proteinExistence type="inferred from homology"/>
<feature type="domain" description="TRAM" evidence="6">
    <location>
        <begin position="1"/>
        <end position="63"/>
    </location>
</feature>
<dbReference type="SUPFAM" id="SSF50249">
    <property type="entry name" value="Nucleic acid-binding proteins"/>
    <property type="match status" value="1"/>
</dbReference>
<feature type="binding site" evidence="4">
    <location>
        <position position="351"/>
    </location>
    <ligand>
        <name>S-adenosyl-L-methionine</name>
        <dbReference type="ChEBI" id="CHEBI:59789"/>
    </ligand>
</feature>
<gene>
    <name evidence="7" type="ORF">S18_1082_0027</name>
</gene>
<evidence type="ECO:0000256" key="4">
    <source>
        <dbReference type="PROSITE-ProRule" id="PRU01024"/>
    </source>
</evidence>
<name>F4MML4_9BACT</name>
<dbReference type="GO" id="GO:0070041">
    <property type="term" value="F:rRNA (uridine-C5-)-methyltransferase activity"/>
    <property type="evidence" value="ECO:0007669"/>
    <property type="project" value="TreeGrafter"/>
</dbReference>
<keyword evidence="3 4" id="KW-0949">S-adenosyl-L-methionine</keyword>
<dbReference type="PROSITE" id="PS01230">
    <property type="entry name" value="TRMA_1"/>
    <property type="match status" value="1"/>
</dbReference>
<dbReference type="FunFam" id="3.40.50.150:FF:000009">
    <property type="entry name" value="23S rRNA (Uracil(1939)-C(5))-methyltransferase RlmD"/>
    <property type="match status" value="1"/>
</dbReference>
<protein>
    <submittedName>
        <fullName evidence="7">23S rRNA methyltransferas</fullName>
        <ecNumber evidence="7">2.1.1.-</ecNumber>
    </submittedName>
</protein>
<dbReference type="Gene3D" id="2.40.50.1070">
    <property type="match status" value="1"/>
</dbReference>
<keyword evidence="1 4" id="KW-0489">Methyltransferase</keyword>
<dbReference type="EC" id="2.1.1.-" evidence="7"/>
<dbReference type="Gene3D" id="3.40.50.150">
    <property type="entry name" value="Vaccinia Virus protein VP39"/>
    <property type="match status" value="1"/>
</dbReference>
<evidence type="ECO:0000256" key="1">
    <source>
        <dbReference type="ARBA" id="ARBA00022603"/>
    </source>
</evidence>